<dbReference type="PROSITE" id="PS00521">
    <property type="entry name" value="P5CR"/>
    <property type="match status" value="1"/>
</dbReference>
<dbReference type="PANTHER" id="PTHR11645:SF51">
    <property type="entry name" value="COME OPERON PROTEIN 4"/>
    <property type="match status" value="1"/>
</dbReference>
<dbReference type="InterPro" id="IPR053790">
    <property type="entry name" value="P5CR-like_CS"/>
</dbReference>
<proteinExistence type="inferred from homology"/>
<organism evidence="5 6">
    <name type="scientific">Sulfoacidibacillus ferrooxidans</name>
    <dbReference type="NCBI Taxonomy" id="2005001"/>
    <lineage>
        <taxon>Bacteria</taxon>
        <taxon>Bacillati</taxon>
        <taxon>Bacillota</taxon>
        <taxon>Bacilli</taxon>
        <taxon>Bacillales</taxon>
        <taxon>Alicyclobacillaceae</taxon>
        <taxon>Sulfoacidibacillus</taxon>
    </lineage>
</organism>
<comment type="caution">
    <text evidence="5">The sequence shown here is derived from an EMBL/GenBank/DDBJ whole genome shotgun (WGS) entry which is preliminary data.</text>
</comment>
<dbReference type="Pfam" id="PF03807">
    <property type="entry name" value="F420_oxidored"/>
    <property type="match status" value="1"/>
</dbReference>
<keyword evidence="5" id="KW-0560">Oxidoreductase</keyword>
<feature type="binding site" evidence="2">
    <location>
        <begin position="6"/>
        <end position="11"/>
    </location>
    <ligand>
        <name>NADP(+)</name>
        <dbReference type="ChEBI" id="CHEBI:58349"/>
    </ligand>
</feature>
<comment type="similarity">
    <text evidence="1">Belongs to the pyrroline-5-carboxylate reductase family.</text>
</comment>
<dbReference type="InterPro" id="IPR000304">
    <property type="entry name" value="Pyrroline-COOH_reductase"/>
</dbReference>
<gene>
    <name evidence="5" type="primary">proC_1</name>
    <name evidence="5" type="ORF">MM817_00510</name>
</gene>
<dbReference type="GO" id="GO:0004735">
    <property type="term" value="F:pyrroline-5-carboxylate reductase activity"/>
    <property type="evidence" value="ECO:0007669"/>
    <property type="project" value="UniProtKB-EC"/>
</dbReference>
<evidence type="ECO:0000313" key="6">
    <source>
        <dbReference type="Proteomes" id="UP001139263"/>
    </source>
</evidence>
<dbReference type="RefSeq" id="WP_241711858.1">
    <property type="nucleotide sequence ID" value="NZ_JALBUF010000001.1"/>
</dbReference>
<dbReference type="InterPro" id="IPR028939">
    <property type="entry name" value="P5C_Rdtase_cat_N"/>
</dbReference>
<dbReference type="Gene3D" id="1.10.3730.10">
    <property type="entry name" value="ProC C-terminal domain-like"/>
    <property type="match status" value="1"/>
</dbReference>
<dbReference type="PANTHER" id="PTHR11645">
    <property type="entry name" value="PYRROLINE-5-CARBOXYLATE REDUCTASE"/>
    <property type="match status" value="1"/>
</dbReference>
<sequence length="265" mass="28952">MHIGIIGTGSMGGMLTTAFCEAGHESVFIYNRTASKAQLLKDTFPTVITLCENPIEVVSQSDLIFLCTKFTDLPPIFESIRSTLQDNQYVISINSHITLRDLEESLSCKVAKVIPSITQTARSGILLFMGGRRLNSHDEDALFAILRTIGIPYAIAEDMTRVYSDLTSCGPAFMANLLLQYVQAAKQHGVEEDVAEQLIASMMIGLGKLITEKNMTLQDVVTRVSVPGGVTEAGLRVLQDADQDVLLRVLSATAQKQEEMAHKTT</sequence>
<dbReference type="InterPro" id="IPR008927">
    <property type="entry name" value="6-PGluconate_DH-like_C_sf"/>
</dbReference>
<dbReference type="Pfam" id="PF14748">
    <property type="entry name" value="P5CR_dimer"/>
    <property type="match status" value="1"/>
</dbReference>
<reference evidence="5" key="1">
    <citation type="submission" date="2022-03" db="EMBL/GenBank/DDBJ databases">
        <title>Draft Genome Sequence of Firmicute Strain S0AB, a Heterotrophic Iron/Sulfur-Oxidizing Extreme Acidophile.</title>
        <authorList>
            <person name="Vergara E."/>
            <person name="Pakostova E."/>
            <person name="Johnson D.B."/>
            <person name="Holmes D.S."/>
        </authorList>
    </citation>
    <scope>NUCLEOTIDE SEQUENCE</scope>
    <source>
        <strain evidence="5">S0AB</strain>
    </source>
</reference>
<dbReference type="AlphaFoldDB" id="A0A9X1V6P2"/>
<dbReference type="InterPro" id="IPR036291">
    <property type="entry name" value="NAD(P)-bd_dom_sf"/>
</dbReference>
<dbReference type="Gene3D" id="3.40.50.720">
    <property type="entry name" value="NAD(P)-binding Rossmann-like Domain"/>
    <property type="match status" value="1"/>
</dbReference>
<accession>A0A9X1V6P2</accession>
<dbReference type="PIRSF" id="PIRSF000193">
    <property type="entry name" value="Pyrrol-5-carb_rd"/>
    <property type="match status" value="1"/>
</dbReference>
<evidence type="ECO:0000259" key="4">
    <source>
        <dbReference type="Pfam" id="PF14748"/>
    </source>
</evidence>
<protein>
    <submittedName>
        <fullName evidence="5">Pyrroline-5-carboxylate reductase</fullName>
        <ecNumber evidence="5">1.5.1.2</ecNumber>
    </submittedName>
</protein>
<evidence type="ECO:0000256" key="2">
    <source>
        <dbReference type="PIRSR" id="PIRSR000193-1"/>
    </source>
</evidence>
<keyword evidence="2" id="KW-0521">NADP</keyword>
<evidence type="ECO:0000313" key="5">
    <source>
        <dbReference type="EMBL" id="MCI0182253.1"/>
    </source>
</evidence>
<dbReference type="SUPFAM" id="SSF51735">
    <property type="entry name" value="NAD(P)-binding Rossmann-fold domains"/>
    <property type="match status" value="1"/>
</dbReference>
<name>A0A9X1V6P2_9BACL</name>
<feature type="domain" description="Pyrroline-5-carboxylate reductase dimerisation" evidence="4">
    <location>
        <begin position="157"/>
        <end position="260"/>
    </location>
</feature>
<keyword evidence="6" id="KW-1185">Reference proteome</keyword>
<dbReference type="GO" id="GO:0055129">
    <property type="term" value="P:L-proline biosynthetic process"/>
    <property type="evidence" value="ECO:0007669"/>
    <property type="project" value="TreeGrafter"/>
</dbReference>
<dbReference type="EMBL" id="JALBUF010000001">
    <property type="protein sequence ID" value="MCI0182253.1"/>
    <property type="molecule type" value="Genomic_DNA"/>
</dbReference>
<dbReference type="InterPro" id="IPR029036">
    <property type="entry name" value="P5CR_dimer"/>
</dbReference>
<evidence type="ECO:0000259" key="3">
    <source>
        <dbReference type="Pfam" id="PF03807"/>
    </source>
</evidence>
<evidence type="ECO:0000256" key="1">
    <source>
        <dbReference type="ARBA" id="ARBA00005525"/>
    </source>
</evidence>
<dbReference type="SUPFAM" id="SSF48179">
    <property type="entry name" value="6-phosphogluconate dehydrogenase C-terminal domain-like"/>
    <property type="match status" value="1"/>
</dbReference>
<dbReference type="EC" id="1.5.1.2" evidence="5"/>
<feature type="domain" description="Pyrroline-5-carboxylate reductase catalytic N-terminal" evidence="3">
    <location>
        <begin position="3"/>
        <end position="94"/>
    </location>
</feature>
<dbReference type="Proteomes" id="UP001139263">
    <property type="component" value="Unassembled WGS sequence"/>
</dbReference>